<dbReference type="AlphaFoldDB" id="A0A8H7C7E5"/>
<evidence type="ECO:0000256" key="6">
    <source>
        <dbReference type="ARBA" id="ARBA00022833"/>
    </source>
</evidence>
<evidence type="ECO:0000313" key="15">
    <source>
        <dbReference type="EMBL" id="KAF7768008.1"/>
    </source>
</evidence>
<feature type="region of interest" description="Disordered" evidence="13">
    <location>
        <begin position="628"/>
        <end position="680"/>
    </location>
</feature>
<keyword evidence="2" id="KW-0678">Repressor</keyword>
<keyword evidence="9" id="KW-0804">Transcription</keyword>
<evidence type="ECO:0000256" key="12">
    <source>
        <dbReference type="PROSITE-ProRule" id="PRU00042"/>
    </source>
</evidence>
<feature type="compositionally biased region" description="Polar residues" evidence="13">
    <location>
        <begin position="270"/>
        <end position="288"/>
    </location>
</feature>
<feature type="compositionally biased region" description="Pro residues" evidence="13">
    <location>
        <begin position="146"/>
        <end position="155"/>
    </location>
</feature>
<evidence type="ECO:0000259" key="14">
    <source>
        <dbReference type="PROSITE" id="PS50157"/>
    </source>
</evidence>
<keyword evidence="3" id="KW-0479">Metal-binding</keyword>
<dbReference type="GO" id="GO:0005634">
    <property type="term" value="C:nucleus"/>
    <property type="evidence" value="ECO:0007669"/>
    <property type="project" value="UniProtKB-SubCell"/>
</dbReference>
<evidence type="ECO:0000256" key="3">
    <source>
        <dbReference type="ARBA" id="ARBA00022723"/>
    </source>
</evidence>
<evidence type="ECO:0000256" key="4">
    <source>
        <dbReference type="ARBA" id="ARBA00022737"/>
    </source>
</evidence>
<dbReference type="Proteomes" id="UP000629468">
    <property type="component" value="Unassembled WGS sequence"/>
</dbReference>
<dbReference type="GO" id="GO:0000981">
    <property type="term" value="F:DNA-binding transcription factor activity, RNA polymerase II-specific"/>
    <property type="evidence" value="ECO:0007669"/>
    <property type="project" value="UniProtKB-ARBA"/>
</dbReference>
<gene>
    <name evidence="15" type="ORF">Agabi119p4_7251</name>
</gene>
<evidence type="ECO:0000256" key="11">
    <source>
        <dbReference type="ARBA" id="ARBA00038023"/>
    </source>
</evidence>
<feature type="region of interest" description="Disordered" evidence="13">
    <location>
        <begin position="577"/>
        <end position="610"/>
    </location>
</feature>
<feature type="compositionally biased region" description="Low complexity" evidence="13">
    <location>
        <begin position="629"/>
        <end position="640"/>
    </location>
</feature>
<keyword evidence="4" id="KW-0677">Repeat</keyword>
<evidence type="ECO:0000256" key="8">
    <source>
        <dbReference type="ARBA" id="ARBA00023125"/>
    </source>
</evidence>
<dbReference type="PROSITE" id="PS50157">
    <property type="entry name" value="ZINC_FINGER_C2H2_2"/>
    <property type="match status" value="2"/>
</dbReference>
<keyword evidence="5 12" id="KW-0863">Zinc-finger</keyword>
<dbReference type="Pfam" id="PF00096">
    <property type="entry name" value="zf-C2H2"/>
    <property type="match status" value="2"/>
</dbReference>
<evidence type="ECO:0000256" key="2">
    <source>
        <dbReference type="ARBA" id="ARBA00022491"/>
    </source>
</evidence>
<dbReference type="Gene3D" id="3.30.160.60">
    <property type="entry name" value="Classic Zinc Finger"/>
    <property type="match status" value="2"/>
</dbReference>
<comment type="subcellular location">
    <subcellularLocation>
        <location evidence="1">Nucleus</location>
    </subcellularLocation>
</comment>
<dbReference type="GO" id="GO:0008270">
    <property type="term" value="F:zinc ion binding"/>
    <property type="evidence" value="ECO:0007669"/>
    <property type="project" value="UniProtKB-KW"/>
</dbReference>
<comment type="similarity">
    <text evidence="11">Belongs to the creA/MIG C2H2-type zinc-finger protein family.</text>
</comment>
<dbReference type="GO" id="GO:0005737">
    <property type="term" value="C:cytoplasm"/>
    <property type="evidence" value="ECO:0007669"/>
    <property type="project" value="TreeGrafter"/>
</dbReference>
<dbReference type="EMBL" id="JABXXO010000010">
    <property type="protein sequence ID" value="KAF7768008.1"/>
    <property type="molecule type" value="Genomic_DNA"/>
</dbReference>
<dbReference type="PANTHER" id="PTHR47428">
    <property type="entry name" value="REGULATORY PROTEIN MIG1-RELATED"/>
    <property type="match status" value="1"/>
</dbReference>
<feature type="compositionally biased region" description="Low complexity" evidence="13">
    <location>
        <begin position="516"/>
        <end position="526"/>
    </location>
</feature>
<proteinExistence type="inferred from homology"/>
<evidence type="ECO:0000256" key="13">
    <source>
        <dbReference type="SAM" id="MobiDB-lite"/>
    </source>
</evidence>
<feature type="compositionally biased region" description="Basic and acidic residues" evidence="13">
    <location>
        <begin position="250"/>
        <end position="262"/>
    </location>
</feature>
<feature type="compositionally biased region" description="Polar residues" evidence="13">
    <location>
        <begin position="438"/>
        <end position="448"/>
    </location>
</feature>
<feature type="region of interest" description="Disordered" evidence="13">
    <location>
        <begin position="250"/>
        <end position="303"/>
    </location>
</feature>
<dbReference type="SMART" id="SM00355">
    <property type="entry name" value="ZnF_C2H2"/>
    <property type="match status" value="2"/>
</dbReference>
<dbReference type="SUPFAM" id="SSF57667">
    <property type="entry name" value="beta-beta-alpha zinc fingers"/>
    <property type="match status" value="1"/>
</dbReference>
<keyword evidence="7" id="KW-0805">Transcription regulation</keyword>
<evidence type="ECO:0000256" key="5">
    <source>
        <dbReference type="ARBA" id="ARBA00022771"/>
    </source>
</evidence>
<dbReference type="InterPro" id="IPR051007">
    <property type="entry name" value="creA/MIG_C2H2-ZnF"/>
</dbReference>
<dbReference type="FunFam" id="3.30.160.60:FF:000152">
    <property type="entry name" value="DNA-binding protein creA"/>
    <property type="match status" value="1"/>
</dbReference>
<protein>
    <submittedName>
        <fullName evidence="15">Transcriptional regulator family: C2H2 zinc finger</fullName>
    </submittedName>
</protein>
<evidence type="ECO:0000256" key="9">
    <source>
        <dbReference type="ARBA" id="ARBA00023163"/>
    </source>
</evidence>
<evidence type="ECO:0000256" key="10">
    <source>
        <dbReference type="ARBA" id="ARBA00023242"/>
    </source>
</evidence>
<feature type="compositionally biased region" description="Low complexity" evidence="13">
    <location>
        <begin position="470"/>
        <end position="501"/>
    </location>
</feature>
<comment type="caution">
    <text evidence="15">The sequence shown here is derived from an EMBL/GenBank/DDBJ whole genome shotgun (WGS) entry which is preliminary data.</text>
</comment>
<accession>A0A8H7C7E5</accession>
<feature type="domain" description="C2H2-type" evidence="14">
    <location>
        <begin position="15"/>
        <end position="44"/>
    </location>
</feature>
<keyword evidence="10" id="KW-0539">Nucleus</keyword>
<sequence length="713" mass="77626">MLDHNPAERQVARPYKCPYVLCGRAFSRLEHQTRHIRTHTGEKPFVCAFPGCEKRFSRSDELTRHSRIHNNDSQSSAASKKPLTRQRAPIDESPHPSHSASGYTADAASLRAKKKARSRANSDDEGESYARPTVVGSYDTPHPRPSHPTQPPMPSHPTAFSTLSTVAMDELHALEHEEALRRARYEARHAEALRRAESETRLHYETSNPYFRHRLSKSATTSPTATPAVRPGLSLGMTPEEQRYYAASLDRDGHPHDDEKRRLSGHWYPSATSHHTPHRSNLVQSRSSGHLVDQSRPAGASHGTHHYAWSHPYHQSSHVHYRHMAGTSVHDDSPSPISSDSEIHAATLRSPSRGLLQINSHPSDHSPQYSAVRTTSAEFAYTPSTSPFLDPLRTLNIHSTNPSRAPSPVSLPPAVADTRNRDRDVAEDGLSRPRTFNIGDSPTNSSLLMHQRPAAKPRRRDSSGYAVPTHPHASSHGASYSGAPTPQLSSGPSSSGSSPRSLGQFTPLGPPPLLPPGSSLISAPSAANSRASSPIAWTQALAAGQMTATANAMQGKREHSHSNLAHSVRLAFGMTPIVPSPPKTSNRKPEDGALFGTSEAGPTGVLTHSASGTTLHCRSFSNNNPWALRSMPGSRSGSPPITLPPLKVPRRKRGDDSEADNGEVKVKREDEDDTMEVDKRSKVELPGFSELEAVARGLTSAPLSQKMSIDFVR</sequence>
<evidence type="ECO:0000256" key="1">
    <source>
        <dbReference type="ARBA" id="ARBA00004123"/>
    </source>
</evidence>
<dbReference type="InterPro" id="IPR013087">
    <property type="entry name" value="Znf_C2H2_type"/>
</dbReference>
<feature type="region of interest" description="Disordered" evidence="13">
    <location>
        <begin position="63"/>
        <end position="160"/>
    </location>
</feature>
<name>A0A8H7C7E5_AGABI</name>
<dbReference type="GO" id="GO:0000978">
    <property type="term" value="F:RNA polymerase II cis-regulatory region sequence-specific DNA binding"/>
    <property type="evidence" value="ECO:0007669"/>
    <property type="project" value="TreeGrafter"/>
</dbReference>
<feature type="region of interest" description="Disordered" evidence="13">
    <location>
        <begin position="390"/>
        <end position="526"/>
    </location>
</feature>
<keyword evidence="8" id="KW-0238">DNA-binding</keyword>
<dbReference type="FunFam" id="3.30.160.60:FF:000125">
    <property type="entry name" value="Putative zinc finger protein 143"/>
    <property type="match status" value="1"/>
</dbReference>
<feature type="compositionally biased region" description="Basic and acidic residues" evidence="13">
    <location>
        <begin position="418"/>
        <end position="431"/>
    </location>
</feature>
<evidence type="ECO:0000256" key="7">
    <source>
        <dbReference type="ARBA" id="ARBA00023015"/>
    </source>
</evidence>
<feature type="domain" description="C2H2-type" evidence="14">
    <location>
        <begin position="45"/>
        <end position="74"/>
    </location>
</feature>
<feature type="compositionally biased region" description="Low complexity" evidence="13">
    <location>
        <begin position="402"/>
        <end position="416"/>
    </location>
</feature>
<evidence type="ECO:0000313" key="16">
    <source>
        <dbReference type="Proteomes" id="UP000629468"/>
    </source>
</evidence>
<reference evidence="15 16" key="1">
    <citation type="journal article" name="Sci. Rep.">
        <title>Telomere-to-telomere assembled and centromere annotated genomes of the two main subspecies of the button mushroom Agaricus bisporus reveal especially polymorphic chromosome ends.</title>
        <authorList>
            <person name="Sonnenberg A.S.M."/>
            <person name="Sedaghat-Telgerd N."/>
            <person name="Lavrijssen B."/>
            <person name="Ohm R.A."/>
            <person name="Hendrickx P.M."/>
            <person name="Scholtmeijer K."/>
            <person name="Baars J.J.P."/>
            <person name="van Peer A."/>
        </authorList>
    </citation>
    <scope>NUCLEOTIDE SEQUENCE [LARGE SCALE GENOMIC DNA]</scope>
    <source>
        <strain evidence="15 16">H119_p4</strain>
    </source>
</reference>
<dbReference type="PANTHER" id="PTHR47428:SF1">
    <property type="entry name" value="REGULATORY PROTEIN MIG1-RELATED"/>
    <property type="match status" value="1"/>
</dbReference>
<dbReference type="GO" id="GO:0000433">
    <property type="term" value="P:carbon catabolite repression of transcription from RNA polymerase II promoter by glucose"/>
    <property type="evidence" value="ECO:0007669"/>
    <property type="project" value="TreeGrafter"/>
</dbReference>
<dbReference type="InterPro" id="IPR036236">
    <property type="entry name" value="Znf_C2H2_sf"/>
</dbReference>
<organism evidence="15 16">
    <name type="scientific">Agaricus bisporus var. burnettii</name>
    <dbReference type="NCBI Taxonomy" id="192524"/>
    <lineage>
        <taxon>Eukaryota</taxon>
        <taxon>Fungi</taxon>
        <taxon>Dikarya</taxon>
        <taxon>Basidiomycota</taxon>
        <taxon>Agaricomycotina</taxon>
        <taxon>Agaricomycetes</taxon>
        <taxon>Agaricomycetidae</taxon>
        <taxon>Agaricales</taxon>
        <taxon>Agaricineae</taxon>
        <taxon>Agaricaceae</taxon>
        <taxon>Agaricus</taxon>
    </lineage>
</organism>
<keyword evidence="6" id="KW-0862">Zinc</keyword>
<dbReference type="PROSITE" id="PS00028">
    <property type="entry name" value="ZINC_FINGER_C2H2_1"/>
    <property type="match status" value="2"/>
</dbReference>